<dbReference type="Proteomes" id="UP001374579">
    <property type="component" value="Unassembled WGS sequence"/>
</dbReference>
<dbReference type="InterPro" id="IPR036002">
    <property type="entry name" value="Stathmin_sf"/>
</dbReference>
<accession>A0AAN9GB83</accession>
<dbReference type="PROSITE" id="PS51663">
    <property type="entry name" value="STATHMIN_3"/>
    <property type="match status" value="1"/>
</dbReference>
<gene>
    <name evidence="2" type="ORF">V1264_024009</name>
</gene>
<dbReference type="PANTHER" id="PTHR10104:SF20">
    <property type="entry name" value="STATHMIN DOMAIN-CONTAINING PROTEIN 1"/>
    <property type="match status" value="1"/>
</dbReference>
<feature type="region of interest" description="Disordered" evidence="1">
    <location>
        <begin position="158"/>
        <end position="282"/>
    </location>
</feature>
<sequence>MNEEEEEEIIGKPLTYLLLFLPEMGITGVQVGTRNSAKDRARQEEAHIMQSLREEGLITKPKAENSGGMCFEIVDASGDGLPKPPPRLEKLSEKRRGKKAALTKEEIREKLERAELRRKKREQERLDKLKVMERTDAIAALENFTQYQKSKEETIAQRMDQVENNRERQLRELRERQERRKKHAEEVRKRKALAKENGISNEAFESEEYPPTPRDGPTTPHAEPQTPREGLTTTRAEPEVTLARKAESKPRVRSPLQVQEVRERRGSEGSHRSRDGSARSRE</sequence>
<feature type="region of interest" description="Disordered" evidence="1">
    <location>
        <begin position="75"/>
        <end position="104"/>
    </location>
</feature>
<name>A0AAN9GB83_9CAEN</name>
<dbReference type="AlphaFoldDB" id="A0AAN9GB83"/>
<protein>
    <submittedName>
        <fullName evidence="2">Uncharacterized protein</fullName>
    </submittedName>
</protein>
<dbReference type="InterPro" id="IPR000956">
    <property type="entry name" value="Stathmin_fam"/>
</dbReference>
<dbReference type="EMBL" id="JBAMIC010000011">
    <property type="protein sequence ID" value="KAK7101179.1"/>
    <property type="molecule type" value="Genomic_DNA"/>
</dbReference>
<reference evidence="2 3" key="1">
    <citation type="submission" date="2024-02" db="EMBL/GenBank/DDBJ databases">
        <title>Chromosome-scale genome assembly of the rough periwinkle Littorina saxatilis.</title>
        <authorList>
            <person name="De Jode A."/>
            <person name="Faria R."/>
            <person name="Formenti G."/>
            <person name="Sims Y."/>
            <person name="Smith T.P."/>
            <person name="Tracey A."/>
            <person name="Wood J.M.D."/>
            <person name="Zagrodzka Z.B."/>
            <person name="Johannesson K."/>
            <person name="Butlin R.K."/>
            <person name="Leder E.H."/>
        </authorList>
    </citation>
    <scope>NUCLEOTIDE SEQUENCE [LARGE SCALE GENOMIC DNA]</scope>
    <source>
        <strain evidence="2">Snail1</strain>
        <tissue evidence="2">Muscle</tissue>
    </source>
</reference>
<evidence type="ECO:0000313" key="2">
    <source>
        <dbReference type="EMBL" id="KAK7101179.1"/>
    </source>
</evidence>
<dbReference type="PANTHER" id="PTHR10104">
    <property type="entry name" value="STATHMIN"/>
    <property type="match status" value="1"/>
</dbReference>
<organism evidence="2 3">
    <name type="scientific">Littorina saxatilis</name>
    <dbReference type="NCBI Taxonomy" id="31220"/>
    <lineage>
        <taxon>Eukaryota</taxon>
        <taxon>Metazoa</taxon>
        <taxon>Spiralia</taxon>
        <taxon>Lophotrochozoa</taxon>
        <taxon>Mollusca</taxon>
        <taxon>Gastropoda</taxon>
        <taxon>Caenogastropoda</taxon>
        <taxon>Littorinimorpha</taxon>
        <taxon>Littorinoidea</taxon>
        <taxon>Littorinidae</taxon>
        <taxon>Littorina</taxon>
    </lineage>
</organism>
<dbReference type="Pfam" id="PF00836">
    <property type="entry name" value="Stathmin"/>
    <property type="match status" value="1"/>
</dbReference>
<dbReference type="GO" id="GO:0031110">
    <property type="term" value="P:regulation of microtubule polymerization or depolymerization"/>
    <property type="evidence" value="ECO:0007669"/>
    <property type="project" value="InterPro"/>
</dbReference>
<feature type="compositionally biased region" description="Basic and acidic residues" evidence="1">
    <location>
        <begin position="260"/>
        <end position="282"/>
    </location>
</feature>
<evidence type="ECO:0000313" key="3">
    <source>
        <dbReference type="Proteomes" id="UP001374579"/>
    </source>
</evidence>
<dbReference type="SUPFAM" id="SSF101494">
    <property type="entry name" value="Stathmin"/>
    <property type="match status" value="1"/>
</dbReference>
<proteinExistence type="predicted"/>
<keyword evidence="3" id="KW-1185">Reference proteome</keyword>
<dbReference type="PRINTS" id="PR00345">
    <property type="entry name" value="STATHMIN"/>
</dbReference>
<evidence type="ECO:0000256" key="1">
    <source>
        <dbReference type="SAM" id="MobiDB-lite"/>
    </source>
</evidence>
<comment type="caution">
    <text evidence="2">The sequence shown here is derived from an EMBL/GenBank/DDBJ whole genome shotgun (WGS) entry which is preliminary data.</text>
</comment>
<dbReference type="Gene3D" id="6.10.280.30">
    <property type="match status" value="1"/>
</dbReference>
<feature type="compositionally biased region" description="Basic and acidic residues" evidence="1">
    <location>
        <begin position="236"/>
        <end position="250"/>
    </location>
</feature>
<feature type="compositionally biased region" description="Basic and acidic residues" evidence="1">
    <location>
        <begin position="158"/>
        <end position="188"/>
    </location>
</feature>